<evidence type="ECO:0000256" key="1">
    <source>
        <dbReference type="ARBA" id="ARBA00004298"/>
    </source>
</evidence>
<comment type="subcellular location">
    <subcellularLocation>
        <location evidence="1 11">Mitochondrion inner membrane</location>
        <topology evidence="1 11">Single-pass membrane protein</topology>
        <orientation evidence="1 11">Matrix side</orientation>
    </subcellularLocation>
</comment>
<evidence type="ECO:0000256" key="7">
    <source>
        <dbReference type="ARBA" id="ARBA00022982"/>
    </source>
</evidence>
<keyword evidence="14" id="KW-1185">Reference proteome</keyword>
<dbReference type="RefSeq" id="XP_002181507.1">
    <property type="nucleotide sequence ID" value="XM_002181471.1"/>
</dbReference>
<dbReference type="GeneID" id="7202327"/>
<evidence type="ECO:0000256" key="8">
    <source>
        <dbReference type="ARBA" id="ARBA00022989"/>
    </source>
</evidence>
<sequence length="136" mass="15309">MSFRPDTSAPPIQDMPPPGGFPAVDLKRTARARGPSGGTIWAVASLSIAYGMYRLGQQNRERATEMFEERKSRYAVAPILQAEEDKWYAEREADITAKEAEIMKNVSGWKAGESVYHSTNRWVPRPVMPLNKNLKK</sequence>
<evidence type="ECO:0000256" key="9">
    <source>
        <dbReference type="ARBA" id="ARBA00023128"/>
    </source>
</evidence>
<keyword evidence="8" id="KW-1133">Transmembrane helix</keyword>
<dbReference type="AlphaFoldDB" id="B7G3W2"/>
<reference evidence="14" key="2">
    <citation type="submission" date="2008-08" db="EMBL/GenBank/DDBJ databases">
        <authorList>
            <consortium name="Diatom Consortium"/>
            <person name="Grigoriev I."/>
            <person name="Grimwood J."/>
            <person name="Kuo A."/>
            <person name="Otillar R.P."/>
            <person name="Salamov A."/>
            <person name="Detter J.C."/>
            <person name="Lindquist E."/>
            <person name="Shapiro H."/>
            <person name="Lucas S."/>
            <person name="Glavina del Rio T."/>
            <person name="Pitluck S."/>
            <person name="Rokhsar D."/>
            <person name="Bowler C."/>
        </authorList>
    </citation>
    <scope>GENOME REANNOTATION</scope>
    <source>
        <strain evidence="14">CCAP 1055/1</strain>
    </source>
</reference>
<dbReference type="GO" id="GO:0045271">
    <property type="term" value="C:respiratory chain complex I"/>
    <property type="evidence" value="ECO:0007669"/>
    <property type="project" value="UniProtKB-UniRule"/>
</dbReference>
<dbReference type="OMA" id="YGIREQH"/>
<evidence type="ECO:0000256" key="4">
    <source>
        <dbReference type="ARBA" id="ARBA00022660"/>
    </source>
</evidence>
<dbReference type="STRING" id="556484.B7G3W2"/>
<gene>
    <name evidence="13" type="ORF">PHATRDRAFT_28620</name>
</gene>
<keyword evidence="7 11" id="KW-0249">Electron transport</keyword>
<keyword evidence="10" id="KW-0472">Membrane</keyword>
<evidence type="ECO:0000313" key="14">
    <source>
        <dbReference type="Proteomes" id="UP000000759"/>
    </source>
</evidence>
<dbReference type="InParanoid" id="B7G3W2"/>
<evidence type="ECO:0000313" key="13">
    <source>
        <dbReference type="EMBL" id="EEC46721.1"/>
    </source>
</evidence>
<protein>
    <recommendedName>
        <fullName evidence="11">NADH dehydrogenase [ubiquinone] 1 alpha subcomplex subunit 13</fullName>
    </recommendedName>
</protein>
<keyword evidence="3 11" id="KW-0813">Transport</keyword>
<comment type="function">
    <text evidence="11">Complex I functions in the transfer of electrons from NADH to the respiratory chain. Accessory subunit of the mitochondrial membrane respiratory chain NADH dehydrogenase (Complex I), that is believed not to be involved in catalysis.</text>
</comment>
<accession>B7G3W2</accession>
<dbReference type="OrthoDB" id="3308at2759"/>
<dbReference type="PaxDb" id="2850-Phatr28620"/>
<evidence type="ECO:0000256" key="11">
    <source>
        <dbReference type="RuleBase" id="RU368034"/>
    </source>
</evidence>
<evidence type="ECO:0000256" key="3">
    <source>
        <dbReference type="ARBA" id="ARBA00022448"/>
    </source>
</evidence>
<dbReference type="EMBL" id="CM000615">
    <property type="protein sequence ID" value="EEC46721.1"/>
    <property type="molecule type" value="Genomic_DNA"/>
</dbReference>
<keyword evidence="6 11" id="KW-0999">Mitochondrion inner membrane</keyword>
<dbReference type="PANTHER" id="PTHR12966:SF0">
    <property type="entry name" value="NADH DEHYDROGENASE [UBIQUINONE] 1 ALPHA SUBCOMPLEX SUBUNIT 13"/>
    <property type="match status" value="1"/>
</dbReference>
<dbReference type="GO" id="GO:0005743">
    <property type="term" value="C:mitochondrial inner membrane"/>
    <property type="evidence" value="ECO:0007669"/>
    <property type="project" value="UniProtKB-SubCell"/>
</dbReference>
<keyword evidence="4 11" id="KW-0679">Respiratory chain</keyword>
<evidence type="ECO:0000256" key="12">
    <source>
        <dbReference type="SAM" id="MobiDB-lite"/>
    </source>
</evidence>
<dbReference type="KEGG" id="pti:PHATRDRAFT_28620"/>
<dbReference type="Pfam" id="PF06212">
    <property type="entry name" value="GRIM-19"/>
    <property type="match status" value="1"/>
</dbReference>
<evidence type="ECO:0000256" key="5">
    <source>
        <dbReference type="ARBA" id="ARBA00022692"/>
    </source>
</evidence>
<keyword evidence="9 11" id="KW-0496">Mitochondrion</keyword>
<evidence type="ECO:0000256" key="10">
    <source>
        <dbReference type="ARBA" id="ARBA00023136"/>
    </source>
</evidence>
<dbReference type="PANTHER" id="PTHR12966">
    <property type="entry name" value="NADH DEHYDROGENASE UBIQUINONE 1 ALPHA SUBCOMPLEX SUBUNIT 13"/>
    <property type="match status" value="1"/>
</dbReference>
<feature type="region of interest" description="Disordered" evidence="12">
    <location>
        <begin position="1"/>
        <end position="25"/>
    </location>
</feature>
<evidence type="ECO:0000256" key="6">
    <source>
        <dbReference type="ARBA" id="ARBA00022792"/>
    </source>
</evidence>
<dbReference type="Proteomes" id="UP000000759">
    <property type="component" value="Chromosome 13"/>
</dbReference>
<dbReference type="InterPro" id="IPR009346">
    <property type="entry name" value="GRIM-19"/>
</dbReference>
<name>B7G3W2_PHATC</name>
<organism evidence="13 14">
    <name type="scientific">Phaeodactylum tricornutum (strain CCAP 1055/1)</name>
    <dbReference type="NCBI Taxonomy" id="556484"/>
    <lineage>
        <taxon>Eukaryota</taxon>
        <taxon>Sar</taxon>
        <taxon>Stramenopiles</taxon>
        <taxon>Ochrophyta</taxon>
        <taxon>Bacillariophyta</taxon>
        <taxon>Bacillariophyceae</taxon>
        <taxon>Bacillariophycidae</taxon>
        <taxon>Naviculales</taxon>
        <taxon>Phaeodactylaceae</taxon>
        <taxon>Phaeodactylum</taxon>
    </lineage>
</organism>
<proteinExistence type="inferred from homology"/>
<dbReference type="HOGENOM" id="CLU_119720_2_1_1"/>
<evidence type="ECO:0000256" key="2">
    <source>
        <dbReference type="ARBA" id="ARBA00007312"/>
    </source>
</evidence>
<comment type="similarity">
    <text evidence="2 11">Belongs to the complex I NDUFA13 subunit family.</text>
</comment>
<reference evidence="13 14" key="1">
    <citation type="journal article" date="2008" name="Nature">
        <title>The Phaeodactylum genome reveals the evolutionary history of diatom genomes.</title>
        <authorList>
            <person name="Bowler C."/>
            <person name="Allen A.E."/>
            <person name="Badger J.H."/>
            <person name="Grimwood J."/>
            <person name="Jabbari K."/>
            <person name="Kuo A."/>
            <person name="Maheswari U."/>
            <person name="Martens C."/>
            <person name="Maumus F."/>
            <person name="Otillar R.P."/>
            <person name="Rayko E."/>
            <person name="Salamov A."/>
            <person name="Vandepoele K."/>
            <person name="Beszteri B."/>
            <person name="Gruber A."/>
            <person name="Heijde M."/>
            <person name="Katinka M."/>
            <person name="Mock T."/>
            <person name="Valentin K."/>
            <person name="Verret F."/>
            <person name="Berges J.A."/>
            <person name="Brownlee C."/>
            <person name="Cadoret J.P."/>
            <person name="Chiovitti A."/>
            <person name="Choi C.J."/>
            <person name="Coesel S."/>
            <person name="De Martino A."/>
            <person name="Detter J.C."/>
            <person name="Durkin C."/>
            <person name="Falciatore A."/>
            <person name="Fournet J."/>
            <person name="Haruta M."/>
            <person name="Huysman M.J."/>
            <person name="Jenkins B.D."/>
            <person name="Jiroutova K."/>
            <person name="Jorgensen R.E."/>
            <person name="Joubert Y."/>
            <person name="Kaplan A."/>
            <person name="Kroger N."/>
            <person name="Kroth P.G."/>
            <person name="La Roche J."/>
            <person name="Lindquist E."/>
            <person name="Lommer M."/>
            <person name="Martin-Jezequel V."/>
            <person name="Lopez P.J."/>
            <person name="Lucas S."/>
            <person name="Mangogna M."/>
            <person name="McGinnis K."/>
            <person name="Medlin L.K."/>
            <person name="Montsant A."/>
            <person name="Oudot-Le Secq M.P."/>
            <person name="Napoli C."/>
            <person name="Obornik M."/>
            <person name="Parker M.S."/>
            <person name="Petit J.L."/>
            <person name="Porcel B.M."/>
            <person name="Poulsen N."/>
            <person name="Robison M."/>
            <person name="Rychlewski L."/>
            <person name="Rynearson T.A."/>
            <person name="Schmutz J."/>
            <person name="Shapiro H."/>
            <person name="Siaut M."/>
            <person name="Stanley M."/>
            <person name="Sussman M.R."/>
            <person name="Taylor A.R."/>
            <person name="Vardi A."/>
            <person name="von Dassow P."/>
            <person name="Vyverman W."/>
            <person name="Willis A."/>
            <person name="Wyrwicz L.S."/>
            <person name="Rokhsar D.S."/>
            <person name="Weissenbach J."/>
            <person name="Armbrust E.V."/>
            <person name="Green B.R."/>
            <person name="Van de Peer Y."/>
            <person name="Grigoriev I.V."/>
        </authorList>
    </citation>
    <scope>NUCLEOTIDE SEQUENCE [LARGE SCALE GENOMIC DNA]</scope>
    <source>
        <strain evidence="13 14">CCAP 1055/1</strain>
    </source>
</reference>
<dbReference type="eggNOG" id="KOG3300">
    <property type="taxonomic scope" value="Eukaryota"/>
</dbReference>
<keyword evidence="5" id="KW-0812">Transmembrane</keyword>